<evidence type="ECO:0000256" key="1">
    <source>
        <dbReference type="SAM" id="MobiDB-lite"/>
    </source>
</evidence>
<feature type="compositionally biased region" description="Polar residues" evidence="1">
    <location>
        <begin position="23"/>
        <end position="39"/>
    </location>
</feature>
<protein>
    <submittedName>
        <fullName evidence="2">Uncharacterized protein</fullName>
    </submittedName>
</protein>
<dbReference type="AlphaFoldDB" id="A0A921RWB9"/>
<proteinExistence type="predicted"/>
<reference evidence="2" key="2">
    <citation type="submission" date="2020-10" db="EMBL/GenBank/DDBJ databases">
        <authorList>
            <person name="Cooper E.A."/>
            <person name="Brenton Z.W."/>
            <person name="Flinn B.S."/>
            <person name="Jenkins J."/>
            <person name="Shu S."/>
            <person name="Flowers D."/>
            <person name="Luo F."/>
            <person name="Wang Y."/>
            <person name="Xia P."/>
            <person name="Barry K."/>
            <person name="Daum C."/>
            <person name="Lipzen A."/>
            <person name="Yoshinaga Y."/>
            <person name="Schmutz J."/>
            <person name="Saski C."/>
            <person name="Vermerris W."/>
            <person name="Kresovich S."/>
        </authorList>
    </citation>
    <scope>NUCLEOTIDE SEQUENCE</scope>
</reference>
<accession>A0A921RWB9</accession>
<feature type="compositionally biased region" description="Polar residues" evidence="1">
    <location>
        <begin position="1"/>
        <end position="16"/>
    </location>
</feature>
<reference evidence="2" key="1">
    <citation type="journal article" date="2019" name="BMC Genomics">
        <title>A new reference genome for Sorghum bicolor reveals high levels of sequence similarity between sweet and grain genotypes: implications for the genetics of sugar metabolism.</title>
        <authorList>
            <person name="Cooper E.A."/>
            <person name="Brenton Z.W."/>
            <person name="Flinn B.S."/>
            <person name="Jenkins J."/>
            <person name="Shu S."/>
            <person name="Flowers D."/>
            <person name="Luo F."/>
            <person name="Wang Y."/>
            <person name="Xia P."/>
            <person name="Barry K."/>
            <person name="Daum C."/>
            <person name="Lipzen A."/>
            <person name="Yoshinaga Y."/>
            <person name="Schmutz J."/>
            <person name="Saski C."/>
            <person name="Vermerris W."/>
            <person name="Kresovich S."/>
        </authorList>
    </citation>
    <scope>NUCLEOTIDE SEQUENCE</scope>
</reference>
<gene>
    <name evidence="2" type="ORF">BDA96_01G030300</name>
</gene>
<feature type="compositionally biased region" description="Low complexity" evidence="1">
    <location>
        <begin position="43"/>
        <end position="58"/>
    </location>
</feature>
<sequence length="164" mass="17126">MSSWPQSSSRTFQTHCSRAGRCSSPSPSERTSLQPTTLKRSLRASSRESGSASGCSGRLARESAERVGMRIWWSVSTLPSTFSPNWLSISSGKGSRAPRSPSRSAIATTQPRGLLLRKLALLQRHVAVAGAAAGGARESLSAIGFGGNGQRSNGWLAVAVAGNG</sequence>
<feature type="region of interest" description="Disordered" evidence="1">
    <location>
        <begin position="1"/>
        <end position="61"/>
    </location>
</feature>
<evidence type="ECO:0000313" key="2">
    <source>
        <dbReference type="EMBL" id="KAG0546861.1"/>
    </source>
</evidence>
<organism evidence="2 3">
    <name type="scientific">Sorghum bicolor</name>
    <name type="common">Sorghum</name>
    <name type="synonym">Sorghum vulgare</name>
    <dbReference type="NCBI Taxonomy" id="4558"/>
    <lineage>
        <taxon>Eukaryota</taxon>
        <taxon>Viridiplantae</taxon>
        <taxon>Streptophyta</taxon>
        <taxon>Embryophyta</taxon>
        <taxon>Tracheophyta</taxon>
        <taxon>Spermatophyta</taxon>
        <taxon>Magnoliopsida</taxon>
        <taxon>Liliopsida</taxon>
        <taxon>Poales</taxon>
        <taxon>Poaceae</taxon>
        <taxon>PACMAD clade</taxon>
        <taxon>Panicoideae</taxon>
        <taxon>Andropogonodae</taxon>
        <taxon>Andropogoneae</taxon>
        <taxon>Sorghinae</taxon>
        <taxon>Sorghum</taxon>
    </lineage>
</organism>
<evidence type="ECO:0000313" key="3">
    <source>
        <dbReference type="Proteomes" id="UP000807115"/>
    </source>
</evidence>
<name>A0A921RWB9_SORBI</name>
<comment type="caution">
    <text evidence="2">The sequence shown here is derived from an EMBL/GenBank/DDBJ whole genome shotgun (WGS) entry which is preliminary data.</text>
</comment>
<dbReference type="Proteomes" id="UP000807115">
    <property type="component" value="Chromosome 1"/>
</dbReference>
<dbReference type="EMBL" id="CM027680">
    <property type="protein sequence ID" value="KAG0546861.1"/>
    <property type="molecule type" value="Genomic_DNA"/>
</dbReference>